<gene>
    <name evidence="1" type="ORF">DSO57_1015480</name>
</gene>
<sequence>MWHQFNSILQPTLTSNPHSTKLDSIPTFDGFTPNSSQANQSNYPRQLSKLGVRRARTSVFGVPVPPPPALEILAVSFSIPIPSRFIRARPLYPAPYFGAGSNPCSPYRFHLLDLI</sequence>
<organism evidence="1 2">
    <name type="scientific">Entomophthora muscae</name>
    <dbReference type="NCBI Taxonomy" id="34485"/>
    <lineage>
        <taxon>Eukaryota</taxon>
        <taxon>Fungi</taxon>
        <taxon>Fungi incertae sedis</taxon>
        <taxon>Zoopagomycota</taxon>
        <taxon>Entomophthoromycotina</taxon>
        <taxon>Entomophthoromycetes</taxon>
        <taxon>Entomophthorales</taxon>
        <taxon>Entomophthoraceae</taxon>
        <taxon>Entomophthora</taxon>
    </lineage>
</organism>
<dbReference type="EMBL" id="QTSX02002901">
    <property type="protein sequence ID" value="KAJ9073526.1"/>
    <property type="molecule type" value="Genomic_DNA"/>
</dbReference>
<evidence type="ECO:0000313" key="1">
    <source>
        <dbReference type="EMBL" id="KAJ9073526.1"/>
    </source>
</evidence>
<reference evidence="1" key="1">
    <citation type="submission" date="2022-04" db="EMBL/GenBank/DDBJ databases">
        <title>Genome of the entomopathogenic fungus Entomophthora muscae.</title>
        <authorList>
            <person name="Elya C."/>
            <person name="Lovett B.R."/>
            <person name="Lee E."/>
            <person name="Macias A.M."/>
            <person name="Hajek A.E."/>
            <person name="De Bivort B.L."/>
            <person name="Kasson M.T."/>
            <person name="De Fine Licht H.H."/>
            <person name="Stajich J.E."/>
        </authorList>
    </citation>
    <scope>NUCLEOTIDE SEQUENCE</scope>
    <source>
        <strain evidence="1">Berkeley</strain>
    </source>
</reference>
<accession>A0ACC2TGK6</accession>
<protein>
    <submittedName>
        <fullName evidence="1">Uncharacterized protein</fullName>
    </submittedName>
</protein>
<name>A0ACC2TGK6_9FUNG</name>
<evidence type="ECO:0000313" key="2">
    <source>
        <dbReference type="Proteomes" id="UP001165960"/>
    </source>
</evidence>
<dbReference type="Proteomes" id="UP001165960">
    <property type="component" value="Unassembled WGS sequence"/>
</dbReference>
<keyword evidence="2" id="KW-1185">Reference proteome</keyword>
<comment type="caution">
    <text evidence="1">The sequence shown here is derived from an EMBL/GenBank/DDBJ whole genome shotgun (WGS) entry which is preliminary data.</text>
</comment>
<proteinExistence type="predicted"/>